<protein>
    <recommendedName>
        <fullName evidence="1">IraD/Gp25-like domain-containing protein</fullName>
    </recommendedName>
</protein>
<reference evidence="2 3" key="1">
    <citation type="submission" date="2019-04" db="EMBL/GenBank/DDBJ databases">
        <title>Phreatobacter aquaticus sp. nov.</title>
        <authorList>
            <person name="Choi A."/>
        </authorList>
    </citation>
    <scope>NUCLEOTIDE SEQUENCE [LARGE SCALE GENOMIC DNA]</scope>
    <source>
        <strain evidence="2 3">KCTC 52518</strain>
    </source>
</reference>
<dbReference type="Pfam" id="PF04965">
    <property type="entry name" value="GPW_gp25"/>
    <property type="match status" value="1"/>
</dbReference>
<organism evidence="2 3">
    <name type="scientific">Phreatobacter stygius</name>
    <dbReference type="NCBI Taxonomy" id="1940610"/>
    <lineage>
        <taxon>Bacteria</taxon>
        <taxon>Pseudomonadati</taxon>
        <taxon>Pseudomonadota</taxon>
        <taxon>Alphaproteobacteria</taxon>
        <taxon>Hyphomicrobiales</taxon>
        <taxon>Phreatobacteraceae</taxon>
        <taxon>Phreatobacter</taxon>
    </lineage>
</organism>
<feature type="domain" description="IraD/Gp25-like" evidence="1">
    <location>
        <begin position="32"/>
        <end position="103"/>
    </location>
</feature>
<dbReference type="AlphaFoldDB" id="A0A4D7BC41"/>
<name>A0A4D7BC41_9HYPH</name>
<keyword evidence="3" id="KW-1185">Reference proteome</keyword>
<accession>A0A4D7BC41</accession>
<dbReference type="SUPFAM" id="SSF160719">
    <property type="entry name" value="gpW/gp25-like"/>
    <property type="match status" value="1"/>
</dbReference>
<dbReference type="EMBL" id="CP039690">
    <property type="protein sequence ID" value="QCI65622.1"/>
    <property type="molecule type" value="Genomic_DNA"/>
</dbReference>
<dbReference type="Proteomes" id="UP000298781">
    <property type="component" value="Chromosome"/>
</dbReference>
<evidence type="ECO:0000313" key="3">
    <source>
        <dbReference type="Proteomes" id="UP000298781"/>
    </source>
</evidence>
<dbReference type="InterPro" id="IPR007048">
    <property type="entry name" value="IraD/Gp25-like"/>
</dbReference>
<evidence type="ECO:0000259" key="1">
    <source>
        <dbReference type="Pfam" id="PF04965"/>
    </source>
</evidence>
<dbReference type="RefSeq" id="WP_136961068.1">
    <property type="nucleotide sequence ID" value="NZ_CP039690.1"/>
</dbReference>
<proteinExistence type="predicted"/>
<sequence>MPAPVDRRSIPYHHWQPRIGRQAPALGEIVTGLDDIEQSINTIVLTEKGSVPLQPEKCTRLMPYVDRRPDYAIPYITREIWDAITIWEPRVIVDRVTITREDFEHWRYPVFWRLRSDVAGEIRRTVIVLPEERRPGVSTNVGPSNAS</sequence>
<evidence type="ECO:0000313" key="2">
    <source>
        <dbReference type="EMBL" id="QCI65622.1"/>
    </source>
</evidence>
<gene>
    <name evidence="2" type="ORF">E8M01_16260</name>
</gene>
<dbReference type="KEGG" id="pstg:E8M01_16260"/>
<dbReference type="Gene3D" id="3.10.450.40">
    <property type="match status" value="1"/>
</dbReference>
<dbReference type="OrthoDB" id="8290865at2"/>